<sequence>MIIKYNIEDFTDISSMEDFYRKLGIWNDMGKTIFDVSQLHMEKENCEILQEYIYNTIRLKSRFKGLADRIPRSVASMDWLNFSPVSNPDMPKDEIWIDELSPIEIAEKKRRLED</sequence>
<comment type="caution">
    <text evidence="1">The sequence shown here is derived from an EMBL/GenBank/DDBJ whole genome shotgun (WGS) entry which is preliminary data.</text>
</comment>
<protein>
    <submittedName>
        <fullName evidence="1">Uncharacterized protein</fullName>
    </submittedName>
</protein>
<gene>
    <name evidence="1" type="ORF">SDC9_167274</name>
</gene>
<reference evidence="1" key="1">
    <citation type="submission" date="2019-08" db="EMBL/GenBank/DDBJ databases">
        <authorList>
            <person name="Kucharzyk K."/>
            <person name="Murdoch R.W."/>
            <person name="Higgins S."/>
            <person name="Loffler F."/>
        </authorList>
    </citation>
    <scope>NUCLEOTIDE SEQUENCE</scope>
</reference>
<organism evidence="1">
    <name type="scientific">bioreactor metagenome</name>
    <dbReference type="NCBI Taxonomy" id="1076179"/>
    <lineage>
        <taxon>unclassified sequences</taxon>
        <taxon>metagenomes</taxon>
        <taxon>ecological metagenomes</taxon>
    </lineage>
</organism>
<name>A0A645G254_9ZZZZ</name>
<dbReference type="EMBL" id="VSSQ01067529">
    <property type="protein sequence ID" value="MPN19899.1"/>
    <property type="molecule type" value="Genomic_DNA"/>
</dbReference>
<dbReference type="AlphaFoldDB" id="A0A645G254"/>
<proteinExistence type="predicted"/>
<evidence type="ECO:0000313" key="1">
    <source>
        <dbReference type="EMBL" id="MPN19899.1"/>
    </source>
</evidence>
<accession>A0A645G254</accession>